<gene>
    <name evidence="2" type="ORF">FTW19_23070</name>
</gene>
<name>A0A5B9EJP1_9BACT</name>
<dbReference type="InterPro" id="IPR050407">
    <property type="entry name" value="Geranylgeranyl_reductase"/>
</dbReference>
<dbReference type="Gene3D" id="3.50.50.60">
    <property type="entry name" value="FAD/NAD(P)-binding domain"/>
    <property type="match status" value="1"/>
</dbReference>
<organism evidence="2 3">
    <name type="scientific">Terriglobus albidus</name>
    <dbReference type="NCBI Taxonomy" id="1592106"/>
    <lineage>
        <taxon>Bacteria</taxon>
        <taxon>Pseudomonadati</taxon>
        <taxon>Acidobacteriota</taxon>
        <taxon>Terriglobia</taxon>
        <taxon>Terriglobales</taxon>
        <taxon>Acidobacteriaceae</taxon>
        <taxon>Terriglobus</taxon>
    </lineage>
</organism>
<dbReference type="GO" id="GO:0071949">
    <property type="term" value="F:FAD binding"/>
    <property type="evidence" value="ECO:0007669"/>
    <property type="project" value="InterPro"/>
</dbReference>
<accession>A0A5B9EJP1</accession>
<dbReference type="PANTHER" id="PTHR42685">
    <property type="entry name" value="GERANYLGERANYL DIPHOSPHATE REDUCTASE"/>
    <property type="match status" value="1"/>
</dbReference>
<dbReference type="InterPro" id="IPR036188">
    <property type="entry name" value="FAD/NAD-bd_sf"/>
</dbReference>
<dbReference type="InterPro" id="IPR002938">
    <property type="entry name" value="FAD-bd"/>
</dbReference>
<protein>
    <recommendedName>
        <fullName evidence="1">FAD-binding domain-containing protein</fullName>
    </recommendedName>
</protein>
<dbReference type="Proteomes" id="UP000321820">
    <property type="component" value="Chromosome"/>
</dbReference>
<feature type="domain" description="FAD-binding" evidence="1">
    <location>
        <begin position="5"/>
        <end position="138"/>
    </location>
</feature>
<keyword evidence="3" id="KW-1185">Reference proteome</keyword>
<dbReference type="EMBL" id="CP042806">
    <property type="protein sequence ID" value="QEE30617.1"/>
    <property type="molecule type" value="Genomic_DNA"/>
</dbReference>
<dbReference type="RefSeq" id="WP_147649928.1">
    <property type="nucleotide sequence ID" value="NZ_CP042806.1"/>
</dbReference>
<evidence type="ECO:0000313" key="2">
    <source>
        <dbReference type="EMBL" id="QEE30617.1"/>
    </source>
</evidence>
<evidence type="ECO:0000259" key="1">
    <source>
        <dbReference type="Pfam" id="PF01494"/>
    </source>
</evidence>
<dbReference type="OrthoDB" id="9806565at2"/>
<evidence type="ECO:0000313" key="3">
    <source>
        <dbReference type="Proteomes" id="UP000321820"/>
    </source>
</evidence>
<reference evidence="2 3" key="1">
    <citation type="submission" date="2019-08" db="EMBL/GenBank/DDBJ databases">
        <title>Complete genome sequence of Terriglobus albidus strain ORNL.</title>
        <authorList>
            <person name="Podar M."/>
        </authorList>
    </citation>
    <scope>NUCLEOTIDE SEQUENCE [LARGE SCALE GENOMIC DNA]</scope>
    <source>
        <strain evidence="2 3">ORNL</strain>
    </source>
</reference>
<dbReference type="SUPFAM" id="SSF51905">
    <property type="entry name" value="FAD/NAD(P)-binding domain"/>
    <property type="match status" value="1"/>
</dbReference>
<sequence>MSTTLDVIVAGGGPAGAAIGTLLAGQGRSVMLFEKTTAAQDKMCGEFFSEEGARYLAALGVDLRALGAVTIDRVRLAARDVLAECALPFPGLSLPRRVVDEHLLHRASESGVAVVRGTSVEQLTGALGEWRVRLSDGAEQTSNDAFVATGKYDLRGRRRNGGSQNDLVAFKMYFQLSAEQEERLRGWVELILFPGGYAGLQLVGPGCANLSLLLTKFELKRCAAEWCRVLGHAVASSAHLASRLAGAVQLRSRPITLSAIPYGYRRTATEDAPWYLGDQSAVMPSFTGDGMSIALHSAFLAADAYRRGVPAHAYQTLLARQLKRPVQFATTLSRCMVSTPALAHALRLYPGAMAWIASWTRVPSHFVKISDVHRTSPYASFHRCAGDI</sequence>
<dbReference type="Pfam" id="PF01494">
    <property type="entry name" value="FAD_binding_3"/>
    <property type="match status" value="1"/>
</dbReference>
<dbReference type="AlphaFoldDB" id="A0A5B9EJP1"/>
<dbReference type="PANTHER" id="PTHR42685:SF19">
    <property type="entry name" value="POSSIBLE OXIDOREDUCTASE"/>
    <property type="match status" value="1"/>
</dbReference>
<dbReference type="KEGG" id="talb:FTW19_23070"/>
<proteinExistence type="predicted"/>